<organism evidence="2 3">
    <name type="scientific">Actinosynnema pretiosum subsp. pretiosum</name>
    <dbReference type="NCBI Taxonomy" id="103721"/>
    <lineage>
        <taxon>Bacteria</taxon>
        <taxon>Bacillati</taxon>
        <taxon>Actinomycetota</taxon>
        <taxon>Actinomycetes</taxon>
        <taxon>Pseudonocardiales</taxon>
        <taxon>Pseudonocardiaceae</taxon>
        <taxon>Actinosynnema</taxon>
    </lineage>
</organism>
<feature type="compositionally biased region" description="Acidic residues" evidence="1">
    <location>
        <begin position="163"/>
        <end position="181"/>
    </location>
</feature>
<reference evidence="2" key="1">
    <citation type="submission" date="2021-04" db="EMBL/GenBank/DDBJ databases">
        <title>Genomic sequence of Actinosynnema pretiosum subsp. pretiosum ATCC 31280 (C-14919).</title>
        <authorList>
            <person name="Bai L."/>
            <person name="Wang X."/>
            <person name="Xiao Y."/>
        </authorList>
    </citation>
    <scope>NUCLEOTIDE SEQUENCE</scope>
    <source>
        <strain evidence="2">ATCC 31280</strain>
    </source>
</reference>
<gene>
    <name evidence="2" type="ORF">KCV87_02325</name>
</gene>
<accession>A0AA45L7Y8</accession>
<proteinExistence type="predicted"/>
<dbReference type="EMBL" id="CP073249">
    <property type="protein sequence ID" value="QUF04987.1"/>
    <property type="molecule type" value="Genomic_DNA"/>
</dbReference>
<evidence type="ECO:0008006" key="4">
    <source>
        <dbReference type="Google" id="ProtNLM"/>
    </source>
</evidence>
<sequence>MEDLRTAPRLPGAVAALATWSDWTAFDALPAAAPRRPGAYLVADATGPVYAGMAGDRRGAGLRGRMTAYTTGKAAVSGLGRAVLDRALADEGFLVERLTALRAGTRLTAKGWAALALREAGLWVCWSVTADRAQAVGLEERVLTALHALPLWNLRRPRQAEADQAEPDQIEPDQIEPDQID</sequence>
<evidence type="ECO:0000313" key="3">
    <source>
        <dbReference type="Proteomes" id="UP000677152"/>
    </source>
</evidence>
<name>A0AA45L7Y8_9PSEU</name>
<dbReference type="Proteomes" id="UP000677152">
    <property type="component" value="Chromosome"/>
</dbReference>
<feature type="region of interest" description="Disordered" evidence="1">
    <location>
        <begin position="158"/>
        <end position="181"/>
    </location>
</feature>
<evidence type="ECO:0000313" key="2">
    <source>
        <dbReference type="EMBL" id="QUF04987.1"/>
    </source>
</evidence>
<protein>
    <recommendedName>
        <fullName evidence="4">GIY-YIG domain-containing protein</fullName>
    </recommendedName>
</protein>
<evidence type="ECO:0000256" key="1">
    <source>
        <dbReference type="SAM" id="MobiDB-lite"/>
    </source>
</evidence>
<dbReference type="AlphaFoldDB" id="A0AA45L7Y8"/>